<evidence type="ECO:0000313" key="1">
    <source>
        <dbReference type="EMBL" id="MEJ6009647.1"/>
    </source>
</evidence>
<keyword evidence="2" id="KW-1185">Reference proteome</keyword>
<gene>
    <name evidence="1" type="ORF">WG900_06920</name>
</gene>
<protein>
    <recommendedName>
        <fullName evidence="3">Fe2OG dioxygenase domain-containing protein</fullName>
    </recommendedName>
</protein>
<name>A0ABU8S6Q3_9SPHN</name>
<proteinExistence type="predicted"/>
<dbReference type="Proteomes" id="UP001379235">
    <property type="component" value="Unassembled WGS sequence"/>
</dbReference>
<reference evidence="1 2" key="1">
    <citation type="submission" date="2024-03" db="EMBL/GenBank/DDBJ databases">
        <authorList>
            <person name="Jo J.-H."/>
        </authorList>
    </citation>
    <scope>NUCLEOTIDE SEQUENCE [LARGE SCALE GENOMIC DNA]</scope>
    <source>
        <strain evidence="1 2">AS3R-12</strain>
    </source>
</reference>
<evidence type="ECO:0008006" key="3">
    <source>
        <dbReference type="Google" id="ProtNLM"/>
    </source>
</evidence>
<evidence type="ECO:0000313" key="2">
    <source>
        <dbReference type="Proteomes" id="UP001379235"/>
    </source>
</evidence>
<comment type="caution">
    <text evidence="1">The sequence shown here is derived from an EMBL/GenBank/DDBJ whole genome shotgun (WGS) entry which is preliminary data.</text>
</comment>
<accession>A0ABU8S6Q3</accession>
<dbReference type="RefSeq" id="WP_339965824.1">
    <property type="nucleotide sequence ID" value="NZ_JBBHJY010000002.1"/>
</dbReference>
<sequence length="223" mass="25252">MKIEGDYGQDGFATIRGLIPPEVATNLYKQIQIDLQAAGRSVQDFAVSQALSRFETVDISGHFYRPLTTFLWGLTPIVSHITGADLLPSYDFFRIYLQDDICRVHADRPSSEHSISLTLAYSDDKPWPLEVGSRHVTEVTPCEDTWGDEPYTSVAMQPGDGVLYRGIDRRHARVQPNPNRWSAHLFLFWVERNGPFAHHAFDVERLKSEHERVARMGGGGLNR</sequence>
<dbReference type="EMBL" id="JBBHJY010000002">
    <property type="protein sequence ID" value="MEJ6009647.1"/>
    <property type="molecule type" value="Genomic_DNA"/>
</dbReference>
<organism evidence="1 2">
    <name type="scientific">Novosphingobium aquae</name>
    <dbReference type="NCBI Taxonomy" id="3133435"/>
    <lineage>
        <taxon>Bacteria</taxon>
        <taxon>Pseudomonadati</taxon>
        <taxon>Pseudomonadota</taxon>
        <taxon>Alphaproteobacteria</taxon>
        <taxon>Sphingomonadales</taxon>
        <taxon>Sphingomonadaceae</taxon>
        <taxon>Novosphingobium</taxon>
    </lineage>
</organism>